<dbReference type="EMBL" id="AC007166">
    <property type="protein sequence ID" value="AAD28054.1"/>
    <property type="molecule type" value="Genomic_DNA"/>
</dbReference>
<protein>
    <submittedName>
        <fullName evidence="1">En/Spm-like transposon protein</fullName>
    </submittedName>
</protein>
<reference evidence="1" key="3">
    <citation type="submission" date="2002-02" db="EMBL/GenBank/DDBJ databases">
        <authorList>
            <person name="Town C.D."/>
            <person name="Kaul S."/>
        </authorList>
    </citation>
    <scope>NUCLEOTIDE SEQUENCE</scope>
</reference>
<reference evidence="1" key="2">
    <citation type="submission" date="2000-03" db="EMBL/GenBank/DDBJ databases">
        <authorList>
            <person name="Lin X."/>
            <person name="Kaul S."/>
            <person name="Shea T.P."/>
            <person name="Fujii C.Y."/>
            <person name="Shen M."/>
            <person name="VanAken S.E."/>
            <person name="Barnstead M.E."/>
            <person name="Mason T.M."/>
            <person name="Bowman C.L."/>
            <person name="Ronning C.M."/>
            <person name="Benito M.-I."/>
            <person name="Carrera A.J."/>
            <person name="Creasy T.H."/>
            <person name="Buell C.R."/>
            <person name="Town C.D."/>
            <person name="Nierman W.C."/>
            <person name="Fraser C.M."/>
            <person name="Venter J.C."/>
        </authorList>
    </citation>
    <scope>NUCLEOTIDE SEQUENCE</scope>
</reference>
<reference key="1">
    <citation type="journal article" date="1999" name="Nature">
        <title>Sequence and analysis of chromosome 2 of the plant Arabidopsis thaliana.</title>
        <authorList>
            <person name="Lin X."/>
            <person name="Kaul S."/>
            <person name="Rounsley S."/>
            <person name="Shea T.P."/>
            <person name="Benito M.I."/>
            <person name="Town C.D."/>
            <person name="Fujii C.Y."/>
            <person name="Mason T."/>
            <person name="Bowman C.L."/>
            <person name="Barnstead M."/>
            <person name="Feldblyum T.V."/>
            <person name="Buell C.R."/>
            <person name="Ketchum K.A."/>
            <person name="Lee J."/>
            <person name="Ronning C.M."/>
            <person name="Koo H.L."/>
            <person name="Moffat K.S."/>
            <person name="Cronin L.A."/>
            <person name="Shen M."/>
            <person name="Pai G."/>
            <person name="Van Aken S."/>
            <person name="Umayam L."/>
            <person name="Tallon L.J."/>
            <person name="Gill J.E."/>
            <person name="Adams M.D."/>
            <person name="Carrera A.J."/>
            <person name="Creasy T.H."/>
            <person name="Goodman H.M."/>
            <person name="Somerville C.R."/>
            <person name="Copenhaver G.P."/>
            <person name="Preuss D."/>
            <person name="Nierman W.C."/>
            <person name="White O."/>
            <person name="Eisen J.A."/>
            <person name="Salzberg S.L."/>
            <person name="Fraser C.M."/>
            <person name="Venter J.C."/>
        </authorList>
    </citation>
    <scope>NUCLEOTIDE SEQUENCE [LARGE SCALE GENOMIC DNA]</scope>
    <source>
        <strain>cv. Columbia</strain>
    </source>
</reference>
<dbReference type="PIR" id="B84498">
    <property type="entry name" value="B84498"/>
</dbReference>
<proteinExistence type="predicted"/>
<name>Q9SIG2_ARATH</name>
<gene>
    <name evidence="1" type="ordered locus">At2g11540</name>
</gene>
<organism evidence="1">
    <name type="scientific">Arabidopsis thaliana</name>
    <name type="common">Mouse-ear cress</name>
    <dbReference type="NCBI Taxonomy" id="3702"/>
    <lineage>
        <taxon>Eukaryota</taxon>
        <taxon>Viridiplantae</taxon>
        <taxon>Streptophyta</taxon>
        <taxon>Embryophyta</taxon>
        <taxon>Tracheophyta</taxon>
        <taxon>Spermatophyta</taxon>
        <taxon>Magnoliopsida</taxon>
        <taxon>eudicotyledons</taxon>
        <taxon>Gunneridae</taxon>
        <taxon>Pentapetalae</taxon>
        <taxon>rosids</taxon>
        <taxon>malvids</taxon>
        <taxon>Brassicales</taxon>
        <taxon>Brassicaceae</taxon>
        <taxon>Camelineae</taxon>
        <taxon>Arabidopsis</taxon>
    </lineage>
</organism>
<accession>Q9SIG2</accession>
<dbReference type="AlphaFoldDB" id="Q9SIG2"/>
<evidence type="ECO:0000313" key="1">
    <source>
        <dbReference type="EMBL" id="AAD28054.1"/>
    </source>
</evidence>
<dbReference type="PANTHER" id="PTHR33499:SF11">
    <property type="entry name" value="NO APICAL MERISTEM-ASSOCIATED C-TERMINAL DOMAIN-CONTAINING PROTEIN"/>
    <property type="match status" value="1"/>
</dbReference>
<dbReference type="PANTHER" id="PTHR33499">
    <property type="entry name" value="OS12G0282400 PROTEIN-RELATED"/>
    <property type="match status" value="1"/>
</dbReference>
<sequence length="280" mass="31417">MTHHLGSSRRFSQKEFVDSVAAIGTLPPNVDIDADLDEAENERTDCEGIYMGQQKKKRGKSNKKKVNAKNANDEVEYIGTIEPQVNDEEHVEPAEVQVSDADQVADLDQVIDGDQVNDEDHLELDQVADPDQVVDGDSDKGDVYVEPKRKRHRGPIRLKDIAKDPNARVRVEFANMGETIGKGSVKLASYVGALVREHVPVTIERWSKIGEELRTVLWKSVQAKFELDEEYQKKTANGDPSEVTRLKVWVKSRTKKDGTPVNTNVAEKIKKVQLFGLDVF</sequence>